<accession>A0A840IFF1</accession>
<keyword evidence="4" id="KW-0238">DNA-binding</keyword>
<evidence type="ECO:0000256" key="5">
    <source>
        <dbReference type="ARBA" id="ARBA00023163"/>
    </source>
</evidence>
<name>A0A840IFF1_9ACTN</name>
<dbReference type="AlphaFoldDB" id="A0A840IFF1"/>
<dbReference type="Pfam" id="PF04542">
    <property type="entry name" value="Sigma70_r2"/>
    <property type="match status" value="1"/>
</dbReference>
<organism evidence="7 8">
    <name type="scientific">Conexibacter arvalis</name>
    <dbReference type="NCBI Taxonomy" id="912552"/>
    <lineage>
        <taxon>Bacteria</taxon>
        <taxon>Bacillati</taxon>
        <taxon>Actinomycetota</taxon>
        <taxon>Thermoleophilia</taxon>
        <taxon>Solirubrobacterales</taxon>
        <taxon>Conexibacteraceae</taxon>
        <taxon>Conexibacter</taxon>
    </lineage>
</organism>
<dbReference type="Gene3D" id="1.10.601.10">
    <property type="entry name" value="RNA Polymerase Primary Sigma Factor"/>
    <property type="match status" value="1"/>
</dbReference>
<feature type="domain" description="RNA polymerase sigma-70" evidence="6">
    <location>
        <begin position="83"/>
        <end position="96"/>
    </location>
</feature>
<evidence type="ECO:0000256" key="2">
    <source>
        <dbReference type="ARBA" id="ARBA00023015"/>
    </source>
</evidence>
<dbReference type="Gene3D" id="1.10.10.10">
    <property type="entry name" value="Winged helix-like DNA-binding domain superfamily/Winged helix DNA-binding domain"/>
    <property type="match status" value="2"/>
</dbReference>
<dbReference type="InterPro" id="IPR007624">
    <property type="entry name" value="RNA_pol_sigma70_r3"/>
</dbReference>
<dbReference type="InterPro" id="IPR007630">
    <property type="entry name" value="RNA_pol_sigma70_r4"/>
</dbReference>
<dbReference type="SUPFAM" id="SSF88946">
    <property type="entry name" value="Sigma2 domain of RNA polymerase sigma factors"/>
    <property type="match status" value="1"/>
</dbReference>
<dbReference type="InterPro" id="IPR014284">
    <property type="entry name" value="RNA_pol_sigma-70_dom"/>
</dbReference>
<evidence type="ECO:0000256" key="3">
    <source>
        <dbReference type="ARBA" id="ARBA00023082"/>
    </source>
</evidence>
<dbReference type="InterPro" id="IPR007627">
    <property type="entry name" value="RNA_pol_sigma70_r2"/>
</dbReference>
<dbReference type="GO" id="GO:0003677">
    <property type="term" value="F:DNA binding"/>
    <property type="evidence" value="ECO:0007669"/>
    <property type="project" value="UniProtKB-KW"/>
</dbReference>
<dbReference type="Pfam" id="PF04539">
    <property type="entry name" value="Sigma70_r3"/>
    <property type="match status" value="1"/>
</dbReference>
<sequence length="291" mass="32000">MAREPSQAPAEQPAADDTVDALQLFLRRASRYPLLTPAQELALSRRIERGDLAAKEQLVNHNLRLVVSIARRFQGVSELTLLDLVQEGVVGLIRAAEKFDWRKGFRFSTYATLWIRQAIQRGMATHGRTIRLPVNVAQRERKVLAAARRLEARLGRQPTAEEIAEAAALPVDQVTELRAAARAATSLDQLVAADSDTSLGELLASDEPAVEEQVETRLRRETVRRTIDGLPSPERDVIKLRFGLAADRTPLPHAQIGQRLALGTAQVRAIEREALALLATRAELAALADAA</sequence>
<evidence type="ECO:0000259" key="6">
    <source>
        <dbReference type="PROSITE" id="PS00715"/>
    </source>
</evidence>
<dbReference type="SUPFAM" id="SSF88659">
    <property type="entry name" value="Sigma3 and sigma4 domains of RNA polymerase sigma factors"/>
    <property type="match status" value="2"/>
</dbReference>
<dbReference type="GO" id="GO:0006352">
    <property type="term" value="P:DNA-templated transcription initiation"/>
    <property type="evidence" value="ECO:0007669"/>
    <property type="project" value="InterPro"/>
</dbReference>
<dbReference type="NCBIfam" id="TIGR02937">
    <property type="entry name" value="sigma70-ECF"/>
    <property type="match status" value="1"/>
</dbReference>
<protein>
    <submittedName>
        <fullName evidence="7">RNA polymerase primary sigma factor</fullName>
    </submittedName>
</protein>
<evidence type="ECO:0000313" key="8">
    <source>
        <dbReference type="Proteomes" id="UP000585272"/>
    </source>
</evidence>
<dbReference type="InterPro" id="IPR013325">
    <property type="entry name" value="RNA_pol_sigma_r2"/>
</dbReference>
<dbReference type="Pfam" id="PF04545">
    <property type="entry name" value="Sigma70_r4"/>
    <property type="match status" value="1"/>
</dbReference>
<comment type="similarity">
    <text evidence="1">Belongs to the sigma-70 factor family.</text>
</comment>
<dbReference type="EMBL" id="JACHNU010000004">
    <property type="protein sequence ID" value="MBB4663582.1"/>
    <property type="molecule type" value="Genomic_DNA"/>
</dbReference>
<dbReference type="InterPro" id="IPR013324">
    <property type="entry name" value="RNA_pol_sigma_r3/r4-like"/>
</dbReference>
<keyword evidence="8" id="KW-1185">Reference proteome</keyword>
<dbReference type="PIRSF" id="PIRSF000770">
    <property type="entry name" value="RNA_pol_sigma-SigE/K"/>
    <property type="match status" value="1"/>
</dbReference>
<evidence type="ECO:0000256" key="4">
    <source>
        <dbReference type="ARBA" id="ARBA00023125"/>
    </source>
</evidence>
<dbReference type="GO" id="GO:0016987">
    <property type="term" value="F:sigma factor activity"/>
    <property type="evidence" value="ECO:0007669"/>
    <property type="project" value="UniProtKB-KW"/>
</dbReference>
<comment type="caution">
    <text evidence="7">The sequence shown here is derived from an EMBL/GenBank/DDBJ whole genome shotgun (WGS) entry which is preliminary data.</text>
</comment>
<dbReference type="PRINTS" id="PR00046">
    <property type="entry name" value="SIGMA70FCT"/>
</dbReference>
<evidence type="ECO:0000313" key="7">
    <source>
        <dbReference type="EMBL" id="MBB4663582.1"/>
    </source>
</evidence>
<dbReference type="InterPro" id="IPR009042">
    <property type="entry name" value="RNA_pol_sigma70_r1_2"/>
</dbReference>
<keyword evidence="2" id="KW-0805">Transcription regulation</keyword>
<dbReference type="RefSeq" id="WP_183343301.1">
    <property type="nucleotide sequence ID" value="NZ_JACHNU010000004.1"/>
</dbReference>
<keyword evidence="5" id="KW-0804">Transcription</keyword>
<keyword evidence="3" id="KW-0731">Sigma factor</keyword>
<dbReference type="PANTHER" id="PTHR30603:SF60">
    <property type="entry name" value="RNA POLYMERASE SIGMA FACTOR RPOD"/>
    <property type="match status" value="1"/>
</dbReference>
<dbReference type="InterPro" id="IPR050239">
    <property type="entry name" value="Sigma-70_RNA_pol_init_factors"/>
</dbReference>
<proteinExistence type="inferred from homology"/>
<dbReference type="Pfam" id="PF00140">
    <property type="entry name" value="Sigma70_r1_2"/>
    <property type="match status" value="1"/>
</dbReference>
<dbReference type="PROSITE" id="PS00715">
    <property type="entry name" value="SIGMA70_1"/>
    <property type="match status" value="1"/>
</dbReference>
<reference evidence="7 8" key="1">
    <citation type="submission" date="2020-08" db="EMBL/GenBank/DDBJ databases">
        <title>Genomic Encyclopedia of Archaeal and Bacterial Type Strains, Phase II (KMG-II): from individual species to whole genera.</title>
        <authorList>
            <person name="Goeker M."/>
        </authorList>
    </citation>
    <scope>NUCLEOTIDE SEQUENCE [LARGE SCALE GENOMIC DNA]</scope>
    <source>
        <strain evidence="7 8">DSM 23288</strain>
    </source>
</reference>
<dbReference type="PANTHER" id="PTHR30603">
    <property type="entry name" value="RNA POLYMERASE SIGMA FACTOR RPO"/>
    <property type="match status" value="1"/>
</dbReference>
<dbReference type="InterPro" id="IPR036388">
    <property type="entry name" value="WH-like_DNA-bd_sf"/>
</dbReference>
<gene>
    <name evidence="7" type="ORF">BDZ31_003177</name>
</gene>
<dbReference type="Proteomes" id="UP000585272">
    <property type="component" value="Unassembled WGS sequence"/>
</dbReference>
<dbReference type="InterPro" id="IPR000943">
    <property type="entry name" value="RNA_pol_sigma70"/>
</dbReference>
<evidence type="ECO:0000256" key="1">
    <source>
        <dbReference type="ARBA" id="ARBA00007788"/>
    </source>
</evidence>